<evidence type="ECO:0000256" key="3">
    <source>
        <dbReference type="ARBA" id="ARBA00022617"/>
    </source>
</evidence>
<evidence type="ECO:0000313" key="10">
    <source>
        <dbReference type="EMBL" id="KAF9528529.1"/>
    </source>
</evidence>
<evidence type="ECO:0000259" key="9">
    <source>
        <dbReference type="PROSITE" id="PS51405"/>
    </source>
</evidence>
<dbReference type="PANTHER" id="PTHR33577:SF15">
    <property type="entry name" value="HEME HALOPEROXIDASE FAMILY PROFILE DOMAIN-CONTAINING PROTEIN"/>
    <property type="match status" value="1"/>
</dbReference>
<comment type="caution">
    <text evidence="10">The sequence shown here is derived from an EMBL/GenBank/DDBJ whole genome shotgun (WGS) entry which is preliminary data.</text>
</comment>
<dbReference type="GO" id="GO:0004601">
    <property type="term" value="F:peroxidase activity"/>
    <property type="evidence" value="ECO:0007669"/>
    <property type="project" value="UniProtKB-KW"/>
</dbReference>
<reference evidence="10" key="1">
    <citation type="submission" date="2020-11" db="EMBL/GenBank/DDBJ databases">
        <authorList>
            <consortium name="DOE Joint Genome Institute"/>
            <person name="Ahrendt S."/>
            <person name="Riley R."/>
            <person name="Andreopoulos W."/>
            <person name="Labutti K."/>
            <person name="Pangilinan J."/>
            <person name="Ruiz-Duenas F.J."/>
            <person name="Barrasa J.M."/>
            <person name="Sanchez-Garcia M."/>
            <person name="Camarero S."/>
            <person name="Miyauchi S."/>
            <person name="Serrano A."/>
            <person name="Linde D."/>
            <person name="Babiker R."/>
            <person name="Drula E."/>
            <person name="Ayuso-Fernandez I."/>
            <person name="Pacheco R."/>
            <person name="Padilla G."/>
            <person name="Ferreira P."/>
            <person name="Barriuso J."/>
            <person name="Kellner H."/>
            <person name="Castanera R."/>
            <person name="Alfaro M."/>
            <person name="Ramirez L."/>
            <person name="Pisabarro A.G."/>
            <person name="Kuo A."/>
            <person name="Tritt A."/>
            <person name="Lipzen A."/>
            <person name="He G."/>
            <person name="Yan M."/>
            <person name="Ng V."/>
            <person name="Cullen D."/>
            <person name="Martin F."/>
            <person name="Rosso M.-N."/>
            <person name="Henrissat B."/>
            <person name="Hibbett D."/>
            <person name="Martinez A.T."/>
            <person name="Grigoriev I.V."/>
        </authorList>
    </citation>
    <scope>NUCLEOTIDE SEQUENCE</scope>
    <source>
        <strain evidence="10">CBS 506.95</strain>
    </source>
</reference>
<name>A0A9P6JQA6_9AGAR</name>
<evidence type="ECO:0000313" key="11">
    <source>
        <dbReference type="Proteomes" id="UP000807306"/>
    </source>
</evidence>
<evidence type="ECO:0000256" key="5">
    <source>
        <dbReference type="ARBA" id="ARBA00023002"/>
    </source>
</evidence>
<dbReference type="AlphaFoldDB" id="A0A9P6JQA6"/>
<dbReference type="PANTHER" id="PTHR33577">
    <property type="entry name" value="STERIGMATOCYSTIN BIOSYNTHESIS PEROXIDASE STCC-RELATED"/>
    <property type="match status" value="1"/>
</dbReference>
<comment type="similarity">
    <text evidence="7">Belongs to the chloroperoxidase family.</text>
</comment>
<gene>
    <name evidence="10" type="primary">HTP7</name>
    <name evidence="10" type="ORF">CPB83DRAFT_883485</name>
</gene>
<keyword evidence="2 10" id="KW-0575">Peroxidase</keyword>
<keyword evidence="3" id="KW-0349">Heme</keyword>
<evidence type="ECO:0000256" key="7">
    <source>
        <dbReference type="ARBA" id="ARBA00025795"/>
    </source>
</evidence>
<dbReference type="Proteomes" id="UP000807306">
    <property type="component" value="Unassembled WGS sequence"/>
</dbReference>
<protein>
    <submittedName>
        <fullName evidence="10">Heme-thiolate peroxidase</fullName>
    </submittedName>
</protein>
<dbReference type="EMBL" id="MU157852">
    <property type="protein sequence ID" value="KAF9528529.1"/>
    <property type="molecule type" value="Genomic_DNA"/>
</dbReference>
<dbReference type="OrthoDB" id="2542103at2759"/>
<dbReference type="InterPro" id="IPR000028">
    <property type="entry name" value="Chloroperoxidase"/>
</dbReference>
<keyword evidence="8" id="KW-0732">Signal</keyword>
<dbReference type="SUPFAM" id="SSF47571">
    <property type="entry name" value="Cloroperoxidase"/>
    <property type="match status" value="1"/>
</dbReference>
<dbReference type="Gene3D" id="1.10.489.10">
    <property type="entry name" value="Chloroperoxidase-like"/>
    <property type="match status" value="1"/>
</dbReference>
<evidence type="ECO:0000256" key="6">
    <source>
        <dbReference type="ARBA" id="ARBA00023004"/>
    </source>
</evidence>
<dbReference type="InterPro" id="IPR036851">
    <property type="entry name" value="Chloroperoxidase-like_sf"/>
</dbReference>
<comment type="cofactor">
    <cofactor evidence="1">
        <name>heme b</name>
        <dbReference type="ChEBI" id="CHEBI:60344"/>
    </cofactor>
</comment>
<evidence type="ECO:0000256" key="4">
    <source>
        <dbReference type="ARBA" id="ARBA00022723"/>
    </source>
</evidence>
<organism evidence="10 11">
    <name type="scientific">Crepidotus variabilis</name>
    <dbReference type="NCBI Taxonomy" id="179855"/>
    <lineage>
        <taxon>Eukaryota</taxon>
        <taxon>Fungi</taxon>
        <taxon>Dikarya</taxon>
        <taxon>Basidiomycota</taxon>
        <taxon>Agaricomycotina</taxon>
        <taxon>Agaricomycetes</taxon>
        <taxon>Agaricomycetidae</taxon>
        <taxon>Agaricales</taxon>
        <taxon>Agaricineae</taxon>
        <taxon>Crepidotaceae</taxon>
        <taxon>Crepidotus</taxon>
    </lineage>
</organism>
<keyword evidence="11" id="KW-1185">Reference proteome</keyword>
<dbReference type="GO" id="GO:0046872">
    <property type="term" value="F:metal ion binding"/>
    <property type="evidence" value="ECO:0007669"/>
    <property type="project" value="UniProtKB-KW"/>
</dbReference>
<evidence type="ECO:0000256" key="8">
    <source>
        <dbReference type="SAM" id="SignalP"/>
    </source>
</evidence>
<keyword evidence="4" id="KW-0479">Metal-binding</keyword>
<feature type="chain" id="PRO_5040169806" evidence="8">
    <location>
        <begin position="22"/>
        <end position="425"/>
    </location>
</feature>
<dbReference type="Pfam" id="PF01328">
    <property type="entry name" value="Peroxidase_2"/>
    <property type="match status" value="1"/>
</dbReference>
<accession>A0A9P6JQA6</accession>
<keyword evidence="6" id="KW-0408">Iron</keyword>
<sequence length="425" mass="46336">MKFPLSVSTAVLCTLVGHVSSFPSMLDSLSPSARQVIEREYESSLLKKRQIQTLPPLTLPPINIPGLPLPLNIDLPGLVTVGRKIIPDADHLFKAPGPTDQRGGCPGLNLMANYGYIDRSGITNVGELLYAQQEMLGFDTVLAAFLVALSAKTMTDLTTLKMSIGLTDSRTSGPLTLLFGQAPGLFSPPAHNKYEVDGSLAYTDEFFTSDRSGNRFNSSIWAKNVAIAKANGGLMNNPFNAESRYAAYQRCVSTNPQCSWLFLEQLVFYAGETFSYLIMPSTGPDGNLEPATIDIVNTFTGAHDNGDGTYTKVPERLPAGSTGPWYRRSIPLTLAELVEAGLASLSKHPVNFGANSNGVNTFLLSGTQYSPSLTVNKVVCLLIDTLYHYSLKYYWCSVSRYSLNTRMEVTILKAVNYNQAPNHHK</sequence>
<feature type="domain" description="Heme haloperoxidase family profile" evidence="9">
    <location>
        <begin position="89"/>
        <end position="339"/>
    </location>
</feature>
<keyword evidence="5" id="KW-0560">Oxidoreductase</keyword>
<evidence type="ECO:0000256" key="1">
    <source>
        <dbReference type="ARBA" id="ARBA00001970"/>
    </source>
</evidence>
<evidence type="ECO:0000256" key="2">
    <source>
        <dbReference type="ARBA" id="ARBA00022559"/>
    </source>
</evidence>
<feature type="signal peptide" evidence="8">
    <location>
        <begin position="1"/>
        <end position="21"/>
    </location>
</feature>
<dbReference type="PROSITE" id="PS51405">
    <property type="entry name" value="HEME_HALOPEROXIDASE"/>
    <property type="match status" value="1"/>
</dbReference>
<proteinExistence type="inferred from homology"/>